<dbReference type="EMBL" id="QASA01000001">
    <property type="protein sequence ID" value="RDC61721.1"/>
    <property type="molecule type" value="Genomic_DNA"/>
</dbReference>
<name>A0A369Q9Z6_9BACT</name>
<evidence type="ECO:0000256" key="1">
    <source>
        <dbReference type="SAM" id="Phobius"/>
    </source>
</evidence>
<feature type="transmembrane region" description="Helical" evidence="1">
    <location>
        <begin position="20"/>
        <end position="39"/>
    </location>
</feature>
<proteinExistence type="predicted"/>
<evidence type="ECO:0000313" key="3">
    <source>
        <dbReference type="Proteomes" id="UP000253919"/>
    </source>
</evidence>
<dbReference type="AlphaFoldDB" id="A0A369Q9Z6"/>
<evidence type="ECO:0000313" key="2">
    <source>
        <dbReference type="EMBL" id="RDC61721.1"/>
    </source>
</evidence>
<dbReference type="Proteomes" id="UP000253919">
    <property type="component" value="Unassembled WGS sequence"/>
</dbReference>
<gene>
    <name evidence="2" type="ORF">AHMF7616_00303</name>
</gene>
<protein>
    <submittedName>
        <fullName evidence="2">Uncharacterized protein</fullName>
    </submittedName>
</protein>
<reference evidence="2 3" key="1">
    <citation type="submission" date="2018-04" db="EMBL/GenBank/DDBJ databases">
        <title>Adhaeribacter sp. HMF7616 genome sequencing and assembly.</title>
        <authorList>
            <person name="Kang H."/>
            <person name="Kang J."/>
            <person name="Cha I."/>
            <person name="Kim H."/>
            <person name="Joh K."/>
        </authorList>
    </citation>
    <scope>NUCLEOTIDE SEQUENCE [LARGE SCALE GENOMIC DNA]</scope>
    <source>
        <strain evidence="2 3">HMF7616</strain>
    </source>
</reference>
<keyword evidence="1" id="KW-0812">Transmembrane</keyword>
<keyword evidence="3" id="KW-1185">Reference proteome</keyword>
<sequence length="40" mass="4684">MVPDSLEVNISNNPQLLVTRVNFIILPFYYMLLYQLLLAN</sequence>
<dbReference type="RefSeq" id="WP_262511712.1">
    <property type="nucleotide sequence ID" value="NZ_QASA01000001.1"/>
</dbReference>
<organism evidence="2 3">
    <name type="scientific">Adhaeribacter pallidiroseus</name>
    <dbReference type="NCBI Taxonomy" id="2072847"/>
    <lineage>
        <taxon>Bacteria</taxon>
        <taxon>Pseudomonadati</taxon>
        <taxon>Bacteroidota</taxon>
        <taxon>Cytophagia</taxon>
        <taxon>Cytophagales</taxon>
        <taxon>Hymenobacteraceae</taxon>
        <taxon>Adhaeribacter</taxon>
    </lineage>
</organism>
<keyword evidence="1" id="KW-1133">Transmembrane helix</keyword>
<comment type="caution">
    <text evidence="2">The sequence shown here is derived from an EMBL/GenBank/DDBJ whole genome shotgun (WGS) entry which is preliminary data.</text>
</comment>
<keyword evidence="1" id="KW-0472">Membrane</keyword>
<accession>A0A369Q9Z6</accession>